<evidence type="ECO:0000256" key="6">
    <source>
        <dbReference type="ARBA" id="ARBA00022989"/>
    </source>
</evidence>
<keyword evidence="5 8" id="KW-0812">Transmembrane</keyword>
<accession>A0ABW5P9Q3</accession>
<evidence type="ECO:0000256" key="7">
    <source>
        <dbReference type="ARBA" id="ARBA00023136"/>
    </source>
</evidence>
<dbReference type="RefSeq" id="WP_377600869.1">
    <property type="nucleotide sequence ID" value="NZ_JBHUME010000005.1"/>
</dbReference>
<feature type="transmembrane region" description="Helical" evidence="8">
    <location>
        <begin position="123"/>
        <end position="142"/>
    </location>
</feature>
<feature type="transmembrane region" description="Helical" evidence="8">
    <location>
        <begin position="154"/>
        <end position="175"/>
    </location>
</feature>
<dbReference type="SUPFAM" id="SSF81345">
    <property type="entry name" value="ABC transporter involved in vitamin B12 uptake, BtuC"/>
    <property type="match status" value="1"/>
</dbReference>
<feature type="transmembrane region" description="Helical" evidence="8">
    <location>
        <begin position="312"/>
        <end position="330"/>
    </location>
</feature>
<feature type="transmembrane region" description="Helical" evidence="8">
    <location>
        <begin position="281"/>
        <end position="306"/>
    </location>
</feature>
<comment type="caution">
    <text evidence="9">The sequence shown here is derived from an EMBL/GenBank/DDBJ whole genome shotgun (WGS) entry which is preliminary data.</text>
</comment>
<proteinExistence type="inferred from homology"/>
<keyword evidence="6 8" id="KW-1133">Transmembrane helix</keyword>
<sequence length="336" mass="34862">MPSVLLRSNAARWAGLALSIFILLLLAAAGVLYGSKLFSLADFTGALTRFQGTNDQIIIKDVRIPRVLIAACVGASLGAAGVLLQALTRNPVAEPGIFGLNAGAGLSIVLAVTLFGTASLQSFTWIAFLGTALSGAAVYFLGSLGRGGLSPVRVTLAGAAVTALATSFIQTVLVVDQRTTEEVLFWLSGSVEGRKLTILYHVLPFMAAGWAGTLLLSSPMNTLMLGDDVAKGLGQRTVWVKAGMAGCIILLVGASVAAAGPIAFIGLIVPHLARYVAGGDLRWMTAYSLLLGAIMLILADIAGRFVAMPNEMPIGVMTALLGAPFFIYTARKGLSR</sequence>
<feature type="transmembrane region" description="Helical" evidence="8">
    <location>
        <begin position="67"/>
        <end position="86"/>
    </location>
</feature>
<comment type="subcellular location">
    <subcellularLocation>
        <location evidence="1">Cell membrane</location>
        <topology evidence="1">Multi-pass membrane protein</topology>
    </subcellularLocation>
</comment>
<comment type="similarity">
    <text evidence="2">Belongs to the binding-protein-dependent transport system permease family. FecCD subfamily.</text>
</comment>
<dbReference type="EMBL" id="JBHUME010000005">
    <property type="protein sequence ID" value="MFD2611844.1"/>
    <property type="molecule type" value="Genomic_DNA"/>
</dbReference>
<dbReference type="PANTHER" id="PTHR30472:SF65">
    <property type="entry name" value="SIDEROPHORE TRANSPORT SYSTEM PERMEASE PROTEIN YFIZ-RELATED"/>
    <property type="match status" value="1"/>
</dbReference>
<dbReference type="Pfam" id="PF01032">
    <property type="entry name" value="FecCD"/>
    <property type="match status" value="1"/>
</dbReference>
<evidence type="ECO:0000313" key="10">
    <source>
        <dbReference type="Proteomes" id="UP001597541"/>
    </source>
</evidence>
<organism evidence="9 10">
    <name type="scientific">Paenibacillus gansuensis</name>
    <dbReference type="NCBI Taxonomy" id="306542"/>
    <lineage>
        <taxon>Bacteria</taxon>
        <taxon>Bacillati</taxon>
        <taxon>Bacillota</taxon>
        <taxon>Bacilli</taxon>
        <taxon>Bacillales</taxon>
        <taxon>Paenibacillaceae</taxon>
        <taxon>Paenibacillus</taxon>
    </lineage>
</organism>
<dbReference type="InterPro" id="IPR037294">
    <property type="entry name" value="ABC_BtuC-like"/>
</dbReference>
<evidence type="ECO:0000256" key="4">
    <source>
        <dbReference type="ARBA" id="ARBA00022475"/>
    </source>
</evidence>
<protein>
    <submittedName>
        <fullName evidence="9">FecCD family ABC transporter permease</fullName>
    </submittedName>
</protein>
<evidence type="ECO:0000256" key="1">
    <source>
        <dbReference type="ARBA" id="ARBA00004651"/>
    </source>
</evidence>
<dbReference type="PANTHER" id="PTHR30472">
    <property type="entry name" value="FERRIC ENTEROBACTIN TRANSPORT SYSTEM PERMEASE PROTEIN"/>
    <property type="match status" value="1"/>
</dbReference>
<dbReference type="Gene3D" id="1.10.3470.10">
    <property type="entry name" value="ABC transporter involved in vitamin B12 uptake, BtuC"/>
    <property type="match status" value="1"/>
</dbReference>
<evidence type="ECO:0000256" key="5">
    <source>
        <dbReference type="ARBA" id="ARBA00022692"/>
    </source>
</evidence>
<dbReference type="Proteomes" id="UP001597541">
    <property type="component" value="Unassembled WGS sequence"/>
</dbReference>
<evidence type="ECO:0000256" key="8">
    <source>
        <dbReference type="SAM" id="Phobius"/>
    </source>
</evidence>
<keyword evidence="4" id="KW-1003">Cell membrane</keyword>
<dbReference type="InterPro" id="IPR000522">
    <property type="entry name" value="ABC_transptr_permease_BtuC"/>
</dbReference>
<evidence type="ECO:0000256" key="3">
    <source>
        <dbReference type="ARBA" id="ARBA00022448"/>
    </source>
</evidence>
<evidence type="ECO:0000256" key="2">
    <source>
        <dbReference type="ARBA" id="ARBA00007935"/>
    </source>
</evidence>
<keyword evidence="3" id="KW-0813">Transport</keyword>
<dbReference type="CDD" id="cd06550">
    <property type="entry name" value="TM_ABC_iron-siderophores_like"/>
    <property type="match status" value="1"/>
</dbReference>
<keyword evidence="7 8" id="KW-0472">Membrane</keyword>
<evidence type="ECO:0000313" key="9">
    <source>
        <dbReference type="EMBL" id="MFD2611844.1"/>
    </source>
</evidence>
<reference evidence="10" key="1">
    <citation type="journal article" date="2019" name="Int. J. Syst. Evol. Microbiol.">
        <title>The Global Catalogue of Microorganisms (GCM) 10K type strain sequencing project: providing services to taxonomists for standard genome sequencing and annotation.</title>
        <authorList>
            <consortium name="The Broad Institute Genomics Platform"/>
            <consortium name="The Broad Institute Genome Sequencing Center for Infectious Disease"/>
            <person name="Wu L."/>
            <person name="Ma J."/>
        </authorList>
    </citation>
    <scope>NUCLEOTIDE SEQUENCE [LARGE SCALE GENOMIC DNA]</scope>
    <source>
        <strain evidence="10">KCTC 3950</strain>
    </source>
</reference>
<feature type="transmembrane region" description="Helical" evidence="8">
    <location>
        <begin position="98"/>
        <end position="116"/>
    </location>
</feature>
<name>A0ABW5P9Q3_9BACL</name>
<keyword evidence="10" id="KW-1185">Reference proteome</keyword>
<feature type="transmembrane region" description="Helical" evidence="8">
    <location>
        <begin position="12"/>
        <end position="33"/>
    </location>
</feature>
<gene>
    <name evidence="9" type="ORF">ACFSUF_05335</name>
</gene>
<feature type="transmembrane region" description="Helical" evidence="8">
    <location>
        <begin position="238"/>
        <end position="269"/>
    </location>
</feature>
<feature type="transmembrane region" description="Helical" evidence="8">
    <location>
        <begin position="196"/>
        <end position="218"/>
    </location>
</feature>